<dbReference type="Pfam" id="PF00753">
    <property type="entry name" value="Lactamase_B"/>
    <property type="match status" value="1"/>
</dbReference>
<dbReference type="NCBIfam" id="TIGR00361">
    <property type="entry name" value="ComEC_Rec2"/>
    <property type="match status" value="1"/>
</dbReference>
<dbReference type="InterPro" id="IPR004477">
    <property type="entry name" value="ComEC_N"/>
</dbReference>
<dbReference type="Pfam" id="PF13567">
    <property type="entry name" value="DUF4131"/>
    <property type="match status" value="1"/>
</dbReference>
<feature type="transmembrane region" description="Helical" evidence="6">
    <location>
        <begin position="12"/>
        <end position="29"/>
    </location>
</feature>
<dbReference type="SMART" id="SM00849">
    <property type="entry name" value="Lactamase_B"/>
    <property type="match status" value="1"/>
</dbReference>
<dbReference type="Pfam" id="PF03772">
    <property type="entry name" value="Competence"/>
    <property type="match status" value="1"/>
</dbReference>
<dbReference type="InterPro" id="IPR001279">
    <property type="entry name" value="Metallo-B-lactamas"/>
</dbReference>
<keyword evidence="9" id="KW-1185">Reference proteome</keyword>
<keyword evidence="2" id="KW-1003">Cell membrane</keyword>
<dbReference type="InterPro" id="IPR052159">
    <property type="entry name" value="Competence_DNA_uptake"/>
</dbReference>
<accession>A0A840MJ48</accession>
<evidence type="ECO:0000313" key="8">
    <source>
        <dbReference type="EMBL" id="MBB5016807.1"/>
    </source>
</evidence>
<dbReference type="NCBIfam" id="TIGR00360">
    <property type="entry name" value="ComEC_N-term"/>
    <property type="match status" value="1"/>
</dbReference>
<dbReference type="InterPro" id="IPR025405">
    <property type="entry name" value="DUF4131"/>
</dbReference>
<evidence type="ECO:0000313" key="9">
    <source>
        <dbReference type="Proteomes" id="UP000575898"/>
    </source>
</evidence>
<evidence type="ECO:0000256" key="3">
    <source>
        <dbReference type="ARBA" id="ARBA00022692"/>
    </source>
</evidence>
<dbReference type="GO" id="GO:0005886">
    <property type="term" value="C:plasma membrane"/>
    <property type="evidence" value="ECO:0007669"/>
    <property type="project" value="UniProtKB-SubCell"/>
</dbReference>
<dbReference type="GO" id="GO:0030420">
    <property type="term" value="P:establishment of competence for transformation"/>
    <property type="evidence" value="ECO:0007669"/>
    <property type="project" value="InterPro"/>
</dbReference>
<dbReference type="Proteomes" id="UP000575898">
    <property type="component" value="Unassembled WGS sequence"/>
</dbReference>
<dbReference type="CDD" id="cd07731">
    <property type="entry name" value="ComA-like_MBL-fold"/>
    <property type="match status" value="1"/>
</dbReference>
<protein>
    <submittedName>
        <fullName evidence="8">Competence protein ComEC</fullName>
    </submittedName>
</protein>
<keyword evidence="5 6" id="KW-0472">Membrane</keyword>
<gene>
    <name evidence="8" type="ORF">HNQ59_000069</name>
</gene>
<reference evidence="8 9" key="1">
    <citation type="submission" date="2020-08" db="EMBL/GenBank/DDBJ databases">
        <title>Genomic Encyclopedia of Type Strains, Phase IV (KMG-IV): sequencing the most valuable type-strain genomes for metagenomic binning, comparative biology and taxonomic classification.</title>
        <authorList>
            <person name="Goeker M."/>
        </authorList>
    </citation>
    <scope>NUCLEOTIDE SEQUENCE [LARGE SCALE GENOMIC DNA]</scope>
    <source>
        <strain evidence="8 9">DSM 27165</strain>
    </source>
</reference>
<feature type="transmembrane region" description="Helical" evidence="6">
    <location>
        <begin position="252"/>
        <end position="275"/>
    </location>
</feature>
<evidence type="ECO:0000256" key="2">
    <source>
        <dbReference type="ARBA" id="ARBA00022475"/>
    </source>
</evidence>
<evidence type="ECO:0000256" key="4">
    <source>
        <dbReference type="ARBA" id="ARBA00022989"/>
    </source>
</evidence>
<evidence type="ECO:0000256" key="5">
    <source>
        <dbReference type="ARBA" id="ARBA00023136"/>
    </source>
</evidence>
<dbReference type="PANTHER" id="PTHR30619">
    <property type="entry name" value="DNA INTERNALIZATION/COMPETENCE PROTEIN COMEC/REC2"/>
    <property type="match status" value="1"/>
</dbReference>
<keyword evidence="3 6" id="KW-0812">Transmembrane</keyword>
<dbReference type="AlphaFoldDB" id="A0A840MJ48"/>
<dbReference type="Gene3D" id="3.60.15.10">
    <property type="entry name" value="Ribonuclease Z/Hydroxyacylglutathione hydrolase-like"/>
    <property type="match status" value="1"/>
</dbReference>
<dbReference type="InterPro" id="IPR004797">
    <property type="entry name" value="Competence_ComEC/Rec2"/>
</dbReference>
<organism evidence="8 9">
    <name type="scientific">Chitinivorax tropicus</name>
    <dbReference type="NCBI Taxonomy" id="714531"/>
    <lineage>
        <taxon>Bacteria</taxon>
        <taxon>Pseudomonadati</taxon>
        <taxon>Pseudomonadota</taxon>
        <taxon>Betaproteobacteria</taxon>
        <taxon>Chitinivorax</taxon>
    </lineage>
</organism>
<dbReference type="PANTHER" id="PTHR30619:SF1">
    <property type="entry name" value="RECOMBINATION PROTEIN 2"/>
    <property type="match status" value="1"/>
</dbReference>
<feature type="transmembrane region" description="Helical" evidence="6">
    <location>
        <begin position="412"/>
        <end position="431"/>
    </location>
</feature>
<feature type="transmembrane region" description="Helical" evidence="6">
    <location>
        <begin position="330"/>
        <end position="351"/>
    </location>
</feature>
<dbReference type="InterPro" id="IPR035681">
    <property type="entry name" value="ComA-like_MBL"/>
</dbReference>
<proteinExistence type="predicted"/>
<sequence length="794" mass="86596">MLPIFTPVQRFWLSGLGLVAGILALQSCATLPSLGALLALLPICLICWSLHARFPRLAWVLLGFSLGAAWALCLAHQRMADRLPKEWEGKAIEIEATLVDLPDPTAGGVRIKARVDQVLTRDAQVPSLIQLSLYGDPTTLPVFAPGQRWQFGVKLRRPHGNANPHGFDFEAWMLEQSLRAVGSVRHYRQLAGQGWSPLIQIHLWRQALRDRMAATLGERPYAGVLIALVMGDQRAIPQSQWDKFNQTGVTHLVSISGLHITLVAGLVGGVVYRLWRSLPLAMAWPARKAAVLAGLIAACWYALLGGFSVPTQRTLWMLLVAAIALWRGRAIHISSMWLMAALICLLIDPWAVMAPGFWLSFGAIGCIMWAAANRLQRPHWLVEWGRTQWAVTLGLAPALLAYFSQLPLLSPLANAFAIPVVGAVVTPLALLGSIITPLLTLAHAILTPCMQALGWLAGLPGSLWQQPAPHGWAIWLAMPGIAWCLLPTGWPARGLGCLLLLPLIASVDDRPQPEQLRITFIDVGQGLAVWVQTARHDLLYDTGPSFQIKPFGPRATQRIVEDATQLDAGNRVILPRLRAAGVSRLHGLIVSHDDLDHTGGAASIIQALPPDWVMGSLPPHHPITTQAKRYVGCRQHLTWQWDGVRFAVLAPDAATLASPTVKDNDRSCVLLISCAGGRVLLTGDLERWGELTLLESNTLPTVQVLSVGHHGSNTSSSEPFLAATQAQIAVVSAGYMNRFGHPTAKVLARLKAQGSAVARTDQDGEVSILLEPTGIQLQRYRQARPRYWDETDHP</sequence>
<dbReference type="InterPro" id="IPR036866">
    <property type="entry name" value="RibonucZ/Hydroxyglut_hydro"/>
</dbReference>
<feature type="domain" description="Metallo-beta-lactamase" evidence="7">
    <location>
        <begin position="525"/>
        <end position="735"/>
    </location>
</feature>
<feature type="transmembrane region" description="Helical" evidence="6">
    <location>
        <begin position="438"/>
        <end position="457"/>
    </location>
</feature>
<feature type="transmembrane region" description="Helical" evidence="6">
    <location>
        <begin position="57"/>
        <end position="75"/>
    </location>
</feature>
<feature type="transmembrane region" description="Helical" evidence="6">
    <location>
        <begin position="387"/>
        <end position="406"/>
    </location>
</feature>
<name>A0A840MJ48_9PROT</name>
<evidence type="ECO:0000256" key="1">
    <source>
        <dbReference type="ARBA" id="ARBA00004651"/>
    </source>
</evidence>
<comment type="subcellular location">
    <subcellularLocation>
        <location evidence="1">Cell membrane</location>
        <topology evidence="1">Multi-pass membrane protein</topology>
    </subcellularLocation>
</comment>
<keyword evidence="4 6" id="KW-1133">Transmembrane helix</keyword>
<feature type="transmembrane region" description="Helical" evidence="6">
    <location>
        <begin position="290"/>
        <end position="309"/>
    </location>
</feature>
<feature type="transmembrane region" description="Helical" evidence="6">
    <location>
        <begin position="469"/>
        <end position="486"/>
    </location>
</feature>
<evidence type="ECO:0000256" key="6">
    <source>
        <dbReference type="SAM" id="Phobius"/>
    </source>
</evidence>
<dbReference type="RefSeq" id="WP_184033604.1">
    <property type="nucleotide sequence ID" value="NZ_JACHHY010000001.1"/>
</dbReference>
<comment type="caution">
    <text evidence="8">The sequence shown here is derived from an EMBL/GenBank/DDBJ whole genome shotgun (WGS) entry which is preliminary data.</text>
</comment>
<dbReference type="SUPFAM" id="SSF56281">
    <property type="entry name" value="Metallo-hydrolase/oxidoreductase"/>
    <property type="match status" value="1"/>
</dbReference>
<evidence type="ECO:0000259" key="7">
    <source>
        <dbReference type="SMART" id="SM00849"/>
    </source>
</evidence>
<dbReference type="EMBL" id="JACHHY010000001">
    <property type="protein sequence ID" value="MBB5016807.1"/>
    <property type="molecule type" value="Genomic_DNA"/>
</dbReference>